<proteinExistence type="predicted"/>
<reference evidence="1" key="1">
    <citation type="submission" date="2011-10" db="EMBL/GenBank/DDBJ databases">
        <title>The Genome Sequence of Fusarium oxysporum HDV247.</title>
        <authorList>
            <consortium name="The Broad Institute Genome Sequencing Platform"/>
            <person name="Ma L.-J."/>
            <person name="Gale L.R."/>
            <person name="Schwartz D.C."/>
            <person name="Zhou S."/>
            <person name="Corby-Kistler H."/>
            <person name="Young S.K."/>
            <person name="Zeng Q."/>
            <person name="Gargeya S."/>
            <person name="Fitzgerald M."/>
            <person name="Haas B."/>
            <person name="Abouelleil A."/>
            <person name="Alvarado L."/>
            <person name="Arachchi H.M."/>
            <person name="Berlin A."/>
            <person name="Brown A."/>
            <person name="Chapman S.B."/>
            <person name="Chen Z."/>
            <person name="Dunbar C."/>
            <person name="Freedman E."/>
            <person name="Gearin G."/>
            <person name="Goldberg J."/>
            <person name="Griggs A."/>
            <person name="Gujja S."/>
            <person name="Heiman D."/>
            <person name="Howarth C."/>
            <person name="Larson L."/>
            <person name="Lui A."/>
            <person name="MacDonald P.J.P."/>
            <person name="Montmayeur A."/>
            <person name="Murphy C."/>
            <person name="Neiman D."/>
            <person name="Pearson M."/>
            <person name="Priest M."/>
            <person name="Roberts A."/>
            <person name="Saif S."/>
            <person name="Shea T."/>
            <person name="Shenoy N."/>
            <person name="Sisk P."/>
            <person name="Stolte C."/>
            <person name="Sykes S."/>
            <person name="Wortman J."/>
            <person name="Nusbaum C."/>
            <person name="Birren B."/>
        </authorList>
    </citation>
    <scope>NUCLEOTIDE SEQUENCE [LARGE SCALE GENOMIC DNA]</scope>
    <source>
        <strain evidence="1">HDV247</strain>
    </source>
</reference>
<dbReference type="HOGENOM" id="CLU_3106376_0_0_1"/>
<dbReference type="EMBL" id="JH650969">
    <property type="protein sequence ID" value="EXA49651.1"/>
    <property type="molecule type" value="Genomic_DNA"/>
</dbReference>
<sequence>MVTNQAGFPCTAFRTVSSTGITFIGLFDGSSPGGLLFVAVIHFWDDIVTLN</sequence>
<gene>
    <name evidence="1" type="ORF">FOVG_02716</name>
</gene>
<dbReference type="Proteomes" id="UP000030751">
    <property type="component" value="Unassembled WGS sequence"/>
</dbReference>
<accession>W9Q316</accession>
<name>W9Q316_FUSOX</name>
<evidence type="ECO:0000313" key="1">
    <source>
        <dbReference type="EMBL" id="EXA49651.1"/>
    </source>
</evidence>
<reference evidence="1" key="2">
    <citation type="submission" date="2012-05" db="EMBL/GenBank/DDBJ databases">
        <title>Annotation of the Genome Sequence of Fusarium oxysporum HDV247.</title>
        <authorList>
            <consortium name="The Broad Institute Genomics Platform"/>
            <person name="Ma L.-J."/>
            <person name="Corby-Kistler H."/>
            <person name="Broz K."/>
            <person name="Gale L.R."/>
            <person name="Jonkers W."/>
            <person name="O'Donnell K."/>
            <person name="Ploetz R."/>
            <person name="Steinberg C."/>
            <person name="Schwartz D.C."/>
            <person name="VanEtten H."/>
            <person name="Zhou S."/>
            <person name="Young S.K."/>
            <person name="Zeng Q."/>
            <person name="Gargeya S."/>
            <person name="Fitzgerald M."/>
            <person name="Abouelleil A."/>
            <person name="Alvarado L."/>
            <person name="Chapman S.B."/>
            <person name="Gainer-Dewar J."/>
            <person name="Goldberg J."/>
            <person name="Griggs A."/>
            <person name="Gujja S."/>
            <person name="Hansen M."/>
            <person name="Howarth C."/>
            <person name="Imamovic A."/>
            <person name="Ireland A."/>
            <person name="Larimer J."/>
            <person name="McCowan C."/>
            <person name="Murphy C."/>
            <person name="Pearson M."/>
            <person name="Poon T.W."/>
            <person name="Priest M."/>
            <person name="Roberts A."/>
            <person name="Saif S."/>
            <person name="Shea T."/>
            <person name="Sykes S."/>
            <person name="Wortman J."/>
            <person name="Nusbaum C."/>
            <person name="Birren B."/>
        </authorList>
    </citation>
    <scope>NUCLEOTIDE SEQUENCE</scope>
    <source>
        <strain evidence="1">HDV247</strain>
    </source>
</reference>
<organism evidence="1">
    <name type="scientific">Fusarium oxysporum f. sp. pisi HDV247</name>
    <dbReference type="NCBI Taxonomy" id="1080344"/>
    <lineage>
        <taxon>Eukaryota</taxon>
        <taxon>Fungi</taxon>
        <taxon>Dikarya</taxon>
        <taxon>Ascomycota</taxon>
        <taxon>Pezizomycotina</taxon>
        <taxon>Sordariomycetes</taxon>
        <taxon>Hypocreomycetidae</taxon>
        <taxon>Hypocreales</taxon>
        <taxon>Nectriaceae</taxon>
        <taxon>Fusarium</taxon>
        <taxon>Fusarium oxysporum species complex</taxon>
    </lineage>
</organism>
<protein>
    <submittedName>
        <fullName evidence="1">Uncharacterized protein</fullName>
    </submittedName>
</protein>
<dbReference type="AlphaFoldDB" id="W9Q316"/>